<dbReference type="Pfam" id="PF02576">
    <property type="entry name" value="RimP_N"/>
    <property type="match status" value="1"/>
</dbReference>
<dbReference type="GO" id="GO:0006412">
    <property type="term" value="P:translation"/>
    <property type="evidence" value="ECO:0007669"/>
    <property type="project" value="TreeGrafter"/>
</dbReference>
<evidence type="ECO:0000256" key="2">
    <source>
        <dbReference type="ARBA" id="ARBA00022517"/>
    </source>
</evidence>
<dbReference type="SUPFAM" id="SSF74942">
    <property type="entry name" value="YhbC-like, C-terminal domain"/>
    <property type="match status" value="1"/>
</dbReference>
<dbReference type="AlphaFoldDB" id="A0A645DS11"/>
<dbReference type="InterPro" id="IPR036847">
    <property type="entry name" value="RimP_C_sf"/>
</dbReference>
<evidence type="ECO:0000256" key="1">
    <source>
        <dbReference type="ARBA" id="ARBA00022490"/>
    </source>
</evidence>
<evidence type="ECO:0000313" key="5">
    <source>
        <dbReference type="EMBL" id="MPM92059.1"/>
    </source>
</evidence>
<dbReference type="InterPro" id="IPR035956">
    <property type="entry name" value="RimP_N_sf"/>
</dbReference>
<dbReference type="HAMAP" id="MF_01077">
    <property type="entry name" value="RimP"/>
    <property type="match status" value="1"/>
</dbReference>
<dbReference type="InterPro" id="IPR028998">
    <property type="entry name" value="RimP_C"/>
</dbReference>
<dbReference type="InterPro" id="IPR003728">
    <property type="entry name" value="Ribosome_maturation_RimP"/>
</dbReference>
<feature type="domain" description="Ribosome maturation factor RimP C-terminal" evidence="4">
    <location>
        <begin position="85"/>
        <end position="150"/>
    </location>
</feature>
<dbReference type="Pfam" id="PF17384">
    <property type="entry name" value="DUF150_C"/>
    <property type="match status" value="1"/>
</dbReference>
<dbReference type="Gene3D" id="2.30.30.180">
    <property type="entry name" value="Ribosome maturation factor RimP, C-terminal domain"/>
    <property type="match status" value="1"/>
</dbReference>
<dbReference type="SUPFAM" id="SSF75420">
    <property type="entry name" value="YhbC-like, N-terminal domain"/>
    <property type="match status" value="1"/>
</dbReference>
<feature type="domain" description="Ribosome maturation factor RimP N-terminal" evidence="3">
    <location>
        <begin position="11"/>
        <end position="82"/>
    </location>
</feature>
<dbReference type="Gene3D" id="3.30.300.70">
    <property type="entry name" value="RimP-like superfamily, N-terminal"/>
    <property type="match status" value="1"/>
</dbReference>
<reference evidence="5" key="1">
    <citation type="submission" date="2019-08" db="EMBL/GenBank/DDBJ databases">
        <authorList>
            <person name="Kucharzyk K."/>
            <person name="Murdoch R.W."/>
            <person name="Higgins S."/>
            <person name="Loffler F."/>
        </authorList>
    </citation>
    <scope>NUCLEOTIDE SEQUENCE</scope>
</reference>
<proteinExistence type="inferred from homology"/>
<dbReference type="PANTHER" id="PTHR33867:SF1">
    <property type="entry name" value="RIBOSOME MATURATION FACTOR RIMP"/>
    <property type="match status" value="1"/>
</dbReference>
<organism evidence="5">
    <name type="scientific">bioreactor metagenome</name>
    <dbReference type="NCBI Taxonomy" id="1076179"/>
    <lineage>
        <taxon>unclassified sequences</taxon>
        <taxon>metagenomes</taxon>
        <taxon>ecological metagenomes</taxon>
    </lineage>
</organism>
<dbReference type="EMBL" id="VSSQ01039039">
    <property type="protein sequence ID" value="MPM92059.1"/>
    <property type="molecule type" value="Genomic_DNA"/>
</dbReference>
<dbReference type="CDD" id="cd01734">
    <property type="entry name" value="YlxS_C"/>
    <property type="match status" value="1"/>
</dbReference>
<dbReference type="FunFam" id="3.30.300.70:FF:000001">
    <property type="entry name" value="Ribosome maturation factor RimP"/>
    <property type="match status" value="1"/>
</dbReference>
<sequence length="150" mass="17016">MNTAQKVEQLLKQPVAELGFELCDVEFIKEYGDWVLTLYIDKEGGVNIDDCERVSRAVDPLLDETDPIEQAYMLSVSSLGLDRPLKKDADFARNIGKRIEIKLFAPKNGKKEFTGELVRFDENNIVVRLESGELTLERKALALARPELVF</sequence>
<keyword evidence="2" id="KW-0690">Ribosome biogenesis</keyword>
<protein>
    <submittedName>
        <fullName evidence="5">Ribosome maturation factor RimP</fullName>
    </submittedName>
</protein>
<gene>
    <name evidence="5" type="primary">rimP_36</name>
    <name evidence="5" type="ORF">SDC9_139193</name>
</gene>
<keyword evidence="1" id="KW-0963">Cytoplasm</keyword>
<dbReference type="PANTHER" id="PTHR33867">
    <property type="entry name" value="RIBOSOME MATURATION FACTOR RIMP"/>
    <property type="match status" value="1"/>
</dbReference>
<dbReference type="GO" id="GO:0000028">
    <property type="term" value="P:ribosomal small subunit assembly"/>
    <property type="evidence" value="ECO:0007669"/>
    <property type="project" value="TreeGrafter"/>
</dbReference>
<accession>A0A645DS11</accession>
<evidence type="ECO:0000259" key="4">
    <source>
        <dbReference type="Pfam" id="PF17384"/>
    </source>
</evidence>
<name>A0A645DS11_9ZZZZ</name>
<comment type="caution">
    <text evidence="5">The sequence shown here is derived from an EMBL/GenBank/DDBJ whole genome shotgun (WGS) entry which is preliminary data.</text>
</comment>
<dbReference type="InterPro" id="IPR028989">
    <property type="entry name" value="RimP_N"/>
</dbReference>
<evidence type="ECO:0000259" key="3">
    <source>
        <dbReference type="Pfam" id="PF02576"/>
    </source>
</evidence>
<dbReference type="GO" id="GO:0005829">
    <property type="term" value="C:cytosol"/>
    <property type="evidence" value="ECO:0007669"/>
    <property type="project" value="TreeGrafter"/>
</dbReference>